<sequence length="38" mass="4544">KQEDASKWEQIIQMRNIRAVITMTEEDHSYLKIRVLAV</sequence>
<protein>
    <submittedName>
        <fullName evidence="1">Uncharacterized protein</fullName>
    </submittedName>
</protein>
<evidence type="ECO:0000313" key="1">
    <source>
        <dbReference type="EMBL" id="CAG7819158.1"/>
    </source>
</evidence>
<feature type="non-terminal residue" evidence="1">
    <location>
        <position position="1"/>
    </location>
</feature>
<keyword evidence="2" id="KW-1185">Reference proteome</keyword>
<comment type="caution">
    <text evidence="1">The sequence shown here is derived from an EMBL/GenBank/DDBJ whole genome shotgun (WGS) entry which is preliminary data.</text>
</comment>
<accession>A0A8J2KLE6</accession>
<evidence type="ECO:0000313" key="2">
    <source>
        <dbReference type="Proteomes" id="UP000708208"/>
    </source>
</evidence>
<dbReference type="AlphaFoldDB" id="A0A8J2KLE6"/>
<organism evidence="1 2">
    <name type="scientific">Allacma fusca</name>
    <dbReference type="NCBI Taxonomy" id="39272"/>
    <lineage>
        <taxon>Eukaryota</taxon>
        <taxon>Metazoa</taxon>
        <taxon>Ecdysozoa</taxon>
        <taxon>Arthropoda</taxon>
        <taxon>Hexapoda</taxon>
        <taxon>Collembola</taxon>
        <taxon>Symphypleona</taxon>
        <taxon>Sminthuridae</taxon>
        <taxon>Allacma</taxon>
    </lineage>
</organism>
<dbReference type="EMBL" id="CAJVCH010440719">
    <property type="protein sequence ID" value="CAG7819158.1"/>
    <property type="molecule type" value="Genomic_DNA"/>
</dbReference>
<gene>
    <name evidence="1" type="ORF">AFUS01_LOCUS29621</name>
</gene>
<dbReference type="Proteomes" id="UP000708208">
    <property type="component" value="Unassembled WGS sequence"/>
</dbReference>
<reference evidence="1" key="1">
    <citation type="submission" date="2021-06" db="EMBL/GenBank/DDBJ databases">
        <authorList>
            <person name="Hodson N. C."/>
            <person name="Mongue J. A."/>
            <person name="Jaron S. K."/>
        </authorList>
    </citation>
    <scope>NUCLEOTIDE SEQUENCE</scope>
</reference>
<name>A0A8J2KLE6_9HEXA</name>
<proteinExistence type="predicted"/>